<reference evidence="1" key="1">
    <citation type="journal article" date="2022" name="bioRxiv">
        <title>Sequencing and chromosome-scale assembly of the giantPleurodeles waltlgenome.</title>
        <authorList>
            <person name="Brown T."/>
            <person name="Elewa A."/>
            <person name="Iarovenko S."/>
            <person name="Subramanian E."/>
            <person name="Araus A.J."/>
            <person name="Petzold A."/>
            <person name="Susuki M."/>
            <person name="Suzuki K.-i.T."/>
            <person name="Hayashi T."/>
            <person name="Toyoda A."/>
            <person name="Oliveira C."/>
            <person name="Osipova E."/>
            <person name="Leigh N.D."/>
            <person name="Simon A."/>
            <person name="Yun M.H."/>
        </authorList>
    </citation>
    <scope>NUCLEOTIDE SEQUENCE</scope>
    <source>
        <strain evidence="1">20211129_DDA</strain>
        <tissue evidence="1">Liver</tissue>
    </source>
</reference>
<dbReference type="AlphaFoldDB" id="A0AAV7WBL6"/>
<dbReference type="PANTHER" id="PTHR11505">
    <property type="entry name" value="L1 TRANSPOSABLE ELEMENT-RELATED"/>
    <property type="match status" value="1"/>
</dbReference>
<name>A0AAV7WBL6_PLEWA</name>
<comment type="caution">
    <text evidence="1">The sequence shown here is derived from an EMBL/GenBank/DDBJ whole genome shotgun (WGS) entry which is preliminary data.</text>
</comment>
<proteinExistence type="predicted"/>
<organism evidence="1 2">
    <name type="scientific">Pleurodeles waltl</name>
    <name type="common">Iberian ribbed newt</name>
    <dbReference type="NCBI Taxonomy" id="8319"/>
    <lineage>
        <taxon>Eukaryota</taxon>
        <taxon>Metazoa</taxon>
        <taxon>Chordata</taxon>
        <taxon>Craniata</taxon>
        <taxon>Vertebrata</taxon>
        <taxon>Euteleostomi</taxon>
        <taxon>Amphibia</taxon>
        <taxon>Batrachia</taxon>
        <taxon>Caudata</taxon>
        <taxon>Salamandroidea</taxon>
        <taxon>Salamandridae</taxon>
        <taxon>Pleurodelinae</taxon>
        <taxon>Pleurodeles</taxon>
    </lineage>
</organism>
<protein>
    <submittedName>
        <fullName evidence="1">Uncharacterized protein</fullName>
    </submittedName>
</protein>
<dbReference type="Proteomes" id="UP001066276">
    <property type="component" value="Chromosome 1_2"/>
</dbReference>
<evidence type="ECO:0000313" key="1">
    <source>
        <dbReference type="EMBL" id="KAJ1209670.1"/>
    </source>
</evidence>
<dbReference type="Gene3D" id="3.30.70.1820">
    <property type="entry name" value="L1 transposable element, RRM domain"/>
    <property type="match status" value="1"/>
</dbReference>
<accession>A0AAV7WBL6</accession>
<keyword evidence="2" id="KW-1185">Reference proteome</keyword>
<evidence type="ECO:0000313" key="2">
    <source>
        <dbReference type="Proteomes" id="UP001066276"/>
    </source>
</evidence>
<sequence length="230" mass="25949">MESILQEITAMGRRLEAMDLKISDLSAASTSIWADIACFQVKVTDLDHCLTTVEGHLATLLEWVSELQFLRAKITDLEDRSRSDNVCFFGIPEHKEGSYVGAFLKGFLPELTDLINSPPLEFPMAHRISPPHKANTGRPRPIIACFLCHEQARQIISATRTQSPYSLDGHEIRVATDFSRETNKKRKALLALQPQLRNMNIKFGLFEPASCPGQVVRYILQDIMELLLEI</sequence>
<dbReference type="InterPro" id="IPR004244">
    <property type="entry name" value="Transposase_22"/>
</dbReference>
<dbReference type="EMBL" id="JANPWB010000002">
    <property type="protein sequence ID" value="KAJ1209670.1"/>
    <property type="molecule type" value="Genomic_DNA"/>
</dbReference>
<gene>
    <name evidence="1" type="ORF">NDU88_005043</name>
</gene>